<name>A0A4V5NUZ6_9GAMM</name>
<dbReference type="Proteomes" id="UP000305674">
    <property type="component" value="Unassembled WGS sequence"/>
</dbReference>
<evidence type="ECO:0008006" key="4">
    <source>
        <dbReference type="Google" id="ProtNLM"/>
    </source>
</evidence>
<dbReference type="RefSeq" id="WP_136853594.1">
    <property type="nucleotide sequence ID" value="NZ_SWCI01000007.1"/>
</dbReference>
<gene>
    <name evidence="2" type="ORF">FCL40_12290</name>
</gene>
<dbReference type="EMBL" id="SWCI01000007">
    <property type="protein sequence ID" value="TKB48483.1"/>
    <property type="molecule type" value="Genomic_DNA"/>
</dbReference>
<sequence length="156" mass="16717">MRQLRLLLAVTLLAGCQSAPKTAAPEACGQLAPRVHLVEGEALAVDHPQLTPMLAARGDLDGDGIDEGVDVVVHQPGGSGSFYYLSVNRGLACGFEPLAAVFIGDRIALDALEVSGGRLSLTFRDRDPQEPMSASPTRLNRWRFALEEGRLNKLAR</sequence>
<evidence type="ECO:0000256" key="1">
    <source>
        <dbReference type="SAM" id="SignalP"/>
    </source>
</evidence>
<dbReference type="PROSITE" id="PS51257">
    <property type="entry name" value="PROKAR_LIPOPROTEIN"/>
    <property type="match status" value="1"/>
</dbReference>
<organism evidence="2 3">
    <name type="scientific">Ferrimonas sediminicola</name>
    <dbReference type="NCBI Taxonomy" id="2569538"/>
    <lineage>
        <taxon>Bacteria</taxon>
        <taxon>Pseudomonadati</taxon>
        <taxon>Pseudomonadota</taxon>
        <taxon>Gammaproteobacteria</taxon>
        <taxon>Alteromonadales</taxon>
        <taxon>Ferrimonadaceae</taxon>
        <taxon>Ferrimonas</taxon>
    </lineage>
</organism>
<dbReference type="OrthoDB" id="6399923at2"/>
<dbReference type="AlphaFoldDB" id="A0A4V5NUZ6"/>
<reference evidence="2 3" key="1">
    <citation type="submission" date="2019-04" db="EMBL/GenBank/DDBJ databases">
        <authorList>
            <person name="Hwang J.C."/>
        </authorList>
    </citation>
    <scope>NUCLEOTIDE SEQUENCE [LARGE SCALE GENOMIC DNA]</scope>
    <source>
        <strain evidence="2 3">IMCC35001</strain>
    </source>
</reference>
<feature type="signal peptide" evidence="1">
    <location>
        <begin position="1"/>
        <end position="23"/>
    </location>
</feature>
<protein>
    <recommendedName>
        <fullName evidence="4">Lipoprotein</fullName>
    </recommendedName>
</protein>
<evidence type="ECO:0000313" key="2">
    <source>
        <dbReference type="EMBL" id="TKB48483.1"/>
    </source>
</evidence>
<keyword evidence="3" id="KW-1185">Reference proteome</keyword>
<feature type="chain" id="PRO_5020441952" description="Lipoprotein" evidence="1">
    <location>
        <begin position="24"/>
        <end position="156"/>
    </location>
</feature>
<keyword evidence="1" id="KW-0732">Signal</keyword>
<comment type="caution">
    <text evidence="2">The sequence shown here is derived from an EMBL/GenBank/DDBJ whole genome shotgun (WGS) entry which is preliminary data.</text>
</comment>
<proteinExistence type="predicted"/>
<evidence type="ECO:0000313" key="3">
    <source>
        <dbReference type="Proteomes" id="UP000305674"/>
    </source>
</evidence>
<accession>A0A4V5NUZ6</accession>